<keyword evidence="2" id="KW-1185">Reference proteome</keyword>
<comment type="caution">
    <text evidence="1">The sequence shown here is derived from an EMBL/GenBank/DDBJ whole genome shotgun (WGS) entry which is preliminary data.</text>
</comment>
<name>A0A934MBC7_9RHOB</name>
<sequence>MSDSTRASVLATLTEIRAKPFTPGREKAKAKMQAALARMSAHAARASKGGPVTRAMTTHDRESLMTIADDATRSDGERDRAKAILDGDGDLRHGDVEFLKRAS</sequence>
<evidence type="ECO:0000313" key="2">
    <source>
        <dbReference type="Proteomes" id="UP000642488"/>
    </source>
</evidence>
<organism evidence="1 2">
    <name type="scientific">Palleronia pontilimi</name>
    <dbReference type="NCBI Taxonomy" id="1964209"/>
    <lineage>
        <taxon>Bacteria</taxon>
        <taxon>Pseudomonadati</taxon>
        <taxon>Pseudomonadota</taxon>
        <taxon>Alphaproteobacteria</taxon>
        <taxon>Rhodobacterales</taxon>
        <taxon>Roseobacteraceae</taxon>
        <taxon>Palleronia</taxon>
    </lineage>
</organism>
<reference evidence="1" key="1">
    <citation type="submission" date="2020-12" db="EMBL/GenBank/DDBJ databases">
        <title>Bacterial taxonomy.</title>
        <authorList>
            <person name="Pan X."/>
        </authorList>
    </citation>
    <scope>NUCLEOTIDE SEQUENCE</scope>
    <source>
        <strain evidence="1">KCTC 52957</strain>
    </source>
</reference>
<dbReference type="AlphaFoldDB" id="A0A934MBC7"/>
<accession>A0A934MBC7</accession>
<gene>
    <name evidence="1" type="ORF">ILP92_17910</name>
</gene>
<dbReference type="RefSeq" id="WP_198917784.1">
    <property type="nucleotide sequence ID" value="NZ_JAEKPD010000033.1"/>
</dbReference>
<evidence type="ECO:0000313" key="1">
    <source>
        <dbReference type="EMBL" id="MBJ3764612.1"/>
    </source>
</evidence>
<protein>
    <submittedName>
        <fullName evidence="1">Uncharacterized protein</fullName>
    </submittedName>
</protein>
<dbReference type="Proteomes" id="UP000642488">
    <property type="component" value="Unassembled WGS sequence"/>
</dbReference>
<dbReference type="EMBL" id="JAEKPD010000033">
    <property type="protein sequence ID" value="MBJ3764612.1"/>
    <property type="molecule type" value="Genomic_DNA"/>
</dbReference>
<proteinExistence type="predicted"/>